<name>A0A6A4GE64_9AGAR</name>
<organism evidence="1 2">
    <name type="scientific">Gymnopus androsaceus JB14</name>
    <dbReference type="NCBI Taxonomy" id="1447944"/>
    <lineage>
        <taxon>Eukaryota</taxon>
        <taxon>Fungi</taxon>
        <taxon>Dikarya</taxon>
        <taxon>Basidiomycota</taxon>
        <taxon>Agaricomycotina</taxon>
        <taxon>Agaricomycetes</taxon>
        <taxon>Agaricomycetidae</taxon>
        <taxon>Agaricales</taxon>
        <taxon>Marasmiineae</taxon>
        <taxon>Omphalotaceae</taxon>
        <taxon>Gymnopus</taxon>
    </lineage>
</organism>
<keyword evidence="2" id="KW-1185">Reference proteome</keyword>
<dbReference type="AlphaFoldDB" id="A0A6A4GE64"/>
<dbReference type="EMBL" id="ML770342">
    <property type="protein sequence ID" value="KAE9383737.1"/>
    <property type="molecule type" value="Genomic_DNA"/>
</dbReference>
<accession>A0A6A4GE64</accession>
<reference evidence="1" key="1">
    <citation type="journal article" date="2019" name="Environ. Microbiol.">
        <title>Fungal ecological strategies reflected in gene transcription - a case study of two litter decomposers.</title>
        <authorList>
            <person name="Barbi F."/>
            <person name="Kohler A."/>
            <person name="Barry K."/>
            <person name="Baskaran P."/>
            <person name="Daum C."/>
            <person name="Fauchery L."/>
            <person name="Ihrmark K."/>
            <person name="Kuo A."/>
            <person name="LaButti K."/>
            <person name="Lipzen A."/>
            <person name="Morin E."/>
            <person name="Grigoriev I.V."/>
            <person name="Henrissat B."/>
            <person name="Lindahl B."/>
            <person name="Martin F."/>
        </authorList>
    </citation>
    <scope>NUCLEOTIDE SEQUENCE</scope>
    <source>
        <strain evidence="1">JB14</strain>
    </source>
</reference>
<sequence length="118" mass="13898">MAELDAARAQHRRNHITLMNGIFFYHDIVPHPNHDFGIAAMGWNDRYNALKHFWALLNTWPLQKPGIWRRGVDMDLSHKRFEMTEGAQWERMLAEYYVQSLFSVLKHAPSLPCRLHSA</sequence>
<evidence type="ECO:0000313" key="1">
    <source>
        <dbReference type="EMBL" id="KAE9383737.1"/>
    </source>
</evidence>
<protein>
    <submittedName>
        <fullName evidence="1">Uncharacterized protein</fullName>
    </submittedName>
</protein>
<dbReference type="OrthoDB" id="3048359at2759"/>
<proteinExistence type="predicted"/>
<evidence type="ECO:0000313" key="2">
    <source>
        <dbReference type="Proteomes" id="UP000799118"/>
    </source>
</evidence>
<dbReference type="Proteomes" id="UP000799118">
    <property type="component" value="Unassembled WGS sequence"/>
</dbReference>
<gene>
    <name evidence="1" type="ORF">BT96DRAFT_1008827</name>
</gene>